<gene>
    <name evidence="1" type="ORF">BST30_04845</name>
</gene>
<evidence type="ECO:0000313" key="1">
    <source>
        <dbReference type="EMBL" id="ORB07940.1"/>
    </source>
</evidence>
<dbReference type="STRING" id="560555.BST30_04845"/>
<comment type="caution">
    <text evidence="1">The sequence shown here is derived from an EMBL/GenBank/DDBJ whole genome shotgun (WGS) entry which is preliminary data.</text>
</comment>
<dbReference type="Proteomes" id="UP000192760">
    <property type="component" value="Unassembled WGS sequence"/>
</dbReference>
<sequence>MALQNEGLHVLKRPAIMTHAASRRSEKCITVIAHFAVGAMAQDNCVPTEATFGSSMSGLLRF</sequence>
<evidence type="ECO:0000313" key="2">
    <source>
        <dbReference type="Proteomes" id="UP000192760"/>
    </source>
</evidence>
<accession>A0A1X0G341</accession>
<organism evidence="1 2">
    <name type="scientific">Mycobacterium mantenii</name>
    <dbReference type="NCBI Taxonomy" id="560555"/>
    <lineage>
        <taxon>Bacteria</taxon>
        <taxon>Bacillati</taxon>
        <taxon>Actinomycetota</taxon>
        <taxon>Actinomycetes</taxon>
        <taxon>Mycobacteriales</taxon>
        <taxon>Mycobacteriaceae</taxon>
        <taxon>Mycobacterium</taxon>
        <taxon>Mycobacterium avium complex (MAC)</taxon>
    </lineage>
</organism>
<proteinExistence type="predicted"/>
<reference evidence="1 2" key="1">
    <citation type="submission" date="2017-02" db="EMBL/GenBank/DDBJ databases">
        <title>The new phylogeny of genus Mycobacterium.</title>
        <authorList>
            <person name="Tortoli E."/>
            <person name="Trovato A."/>
            <person name="Cirillo D.M."/>
        </authorList>
    </citation>
    <scope>NUCLEOTIDE SEQUENCE [LARGE SCALE GENOMIC DNA]</scope>
    <source>
        <strain evidence="1 2">DSM 45255</strain>
    </source>
</reference>
<name>A0A1X0G341_MYCNT</name>
<dbReference type="EMBL" id="MVHW01000004">
    <property type="protein sequence ID" value="ORB07940.1"/>
    <property type="molecule type" value="Genomic_DNA"/>
</dbReference>
<protein>
    <submittedName>
        <fullName evidence="1">Uncharacterized protein</fullName>
    </submittedName>
</protein>
<dbReference type="AlphaFoldDB" id="A0A1X0G341"/>